<evidence type="ECO:0000313" key="1">
    <source>
        <dbReference type="EnsemblPlants" id="TuG1812G0600003747.01.T02.cds290390"/>
    </source>
</evidence>
<dbReference type="EnsemblPlants" id="TuG1812G0600003747.01.T01">
    <property type="protein sequence ID" value="TuG1812G0600003747.01.T01.cds290390"/>
    <property type="gene ID" value="TuG1812G0600003747.01"/>
</dbReference>
<dbReference type="Proteomes" id="UP000015106">
    <property type="component" value="Chromosome 6"/>
</dbReference>
<dbReference type="Gramene" id="TuG1812G0600003747.01.T01">
    <property type="protein sequence ID" value="TuG1812G0600003747.01.T01.cds290390"/>
    <property type="gene ID" value="TuG1812G0600003747.01"/>
</dbReference>
<dbReference type="EnsemblPlants" id="TuG1812G0600003747.01.T02">
    <property type="protein sequence ID" value="TuG1812G0600003747.01.T02.cds290390"/>
    <property type="gene ID" value="TuG1812G0600003747.01"/>
</dbReference>
<dbReference type="Gramene" id="TuG1812G0600003747.01.T02">
    <property type="protein sequence ID" value="TuG1812G0600003747.01.T02.cds290390"/>
    <property type="gene ID" value="TuG1812G0600003747.01"/>
</dbReference>
<reference evidence="1" key="3">
    <citation type="submission" date="2022-06" db="UniProtKB">
        <authorList>
            <consortium name="EnsemblPlants"/>
        </authorList>
    </citation>
    <scope>IDENTIFICATION</scope>
</reference>
<reference evidence="1" key="2">
    <citation type="submission" date="2018-03" db="EMBL/GenBank/DDBJ databases">
        <title>The Triticum urartu genome reveals the dynamic nature of wheat genome evolution.</title>
        <authorList>
            <person name="Ling H."/>
            <person name="Ma B."/>
            <person name="Shi X."/>
            <person name="Liu H."/>
            <person name="Dong L."/>
            <person name="Sun H."/>
            <person name="Cao Y."/>
            <person name="Gao Q."/>
            <person name="Zheng S."/>
            <person name="Li Y."/>
            <person name="Yu Y."/>
            <person name="Du H."/>
            <person name="Qi M."/>
            <person name="Li Y."/>
            <person name="Yu H."/>
            <person name="Cui Y."/>
            <person name="Wang N."/>
            <person name="Chen C."/>
            <person name="Wu H."/>
            <person name="Zhao Y."/>
            <person name="Zhang J."/>
            <person name="Li Y."/>
            <person name="Zhou W."/>
            <person name="Zhang B."/>
            <person name="Hu W."/>
            <person name="Eijk M."/>
            <person name="Tang J."/>
            <person name="Witsenboer H."/>
            <person name="Zhao S."/>
            <person name="Li Z."/>
            <person name="Zhang A."/>
            <person name="Wang D."/>
            <person name="Liang C."/>
        </authorList>
    </citation>
    <scope>NUCLEOTIDE SEQUENCE [LARGE SCALE GENOMIC DNA]</scope>
    <source>
        <strain evidence="1">cv. G1812</strain>
    </source>
</reference>
<evidence type="ECO:0000313" key="2">
    <source>
        <dbReference type="Proteomes" id="UP000015106"/>
    </source>
</evidence>
<dbReference type="AlphaFoldDB" id="A0A8R7UUR0"/>
<reference evidence="2" key="1">
    <citation type="journal article" date="2013" name="Nature">
        <title>Draft genome of the wheat A-genome progenitor Triticum urartu.</title>
        <authorList>
            <person name="Ling H.Q."/>
            <person name="Zhao S."/>
            <person name="Liu D."/>
            <person name="Wang J."/>
            <person name="Sun H."/>
            <person name="Zhang C."/>
            <person name="Fan H."/>
            <person name="Li D."/>
            <person name="Dong L."/>
            <person name="Tao Y."/>
            <person name="Gao C."/>
            <person name="Wu H."/>
            <person name="Li Y."/>
            <person name="Cui Y."/>
            <person name="Guo X."/>
            <person name="Zheng S."/>
            <person name="Wang B."/>
            <person name="Yu K."/>
            <person name="Liang Q."/>
            <person name="Yang W."/>
            <person name="Lou X."/>
            <person name="Chen J."/>
            <person name="Feng M."/>
            <person name="Jian J."/>
            <person name="Zhang X."/>
            <person name="Luo G."/>
            <person name="Jiang Y."/>
            <person name="Liu J."/>
            <person name="Wang Z."/>
            <person name="Sha Y."/>
            <person name="Zhang B."/>
            <person name="Wu H."/>
            <person name="Tang D."/>
            <person name="Shen Q."/>
            <person name="Xue P."/>
            <person name="Zou S."/>
            <person name="Wang X."/>
            <person name="Liu X."/>
            <person name="Wang F."/>
            <person name="Yang Y."/>
            <person name="An X."/>
            <person name="Dong Z."/>
            <person name="Zhang K."/>
            <person name="Zhang X."/>
            <person name="Luo M.C."/>
            <person name="Dvorak J."/>
            <person name="Tong Y."/>
            <person name="Wang J."/>
            <person name="Yang H."/>
            <person name="Li Z."/>
            <person name="Wang D."/>
            <person name="Zhang A."/>
            <person name="Wang J."/>
        </authorList>
    </citation>
    <scope>NUCLEOTIDE SEQUENCE</scope>
    <source>
        <strain evidence="2">cv. G1812</strain>
    </source>
</reference>
<organism evidence="1 2">
    <name type="scientific">Triticum urartu</name>
    <name type="common">Red wild einkorn</name>
    <name type="synonym">Crithodium urartu</name>
    <dbReference type="NCBI Taxonomy" id="4572"/>
    <lineage>
        <taxon>Eukaryota</taxon>
        <taxon>Viridiplantae</taxon>
        <taxon>Streptophyta</taxon>
        <taxon>Embryophyta</taxon>
        <taxon>Tracheophyta</taxon>
        <taxon>Spermatophyta</taxon>
        <taxon>Magnoliopsida</taxon>
        <taxon>Liliopsida</taxon>
        <taxon>Poales</taxon>
        <taxon>Poaceae</taxon>
        <taxon>BOP clade</taxon>
        <taxon>Pooideae</taxon>
        <taxon>Triticodae</taxon>
        <taxon>Triticeae</taxon>
        <taxon>Triticinae</taxon>
        <taxon>Triticum</taxon>
    </lineage>
</organism>
<name>A0A8R7UUR0_TRIUA</name>
<sequence>MHLDRLPPLPMFCTKPGARAKQNLGEPSLSLCAGPSLHQMHPPPSNFSLFLSGFRR</sequence>
<protein>
    <submittedName>
        <fullName evidence="1">Uncharacterized protein</fullName>
    </submittedName>
</protein>
<keyword evidence="2" id="KW-1185">Reference proteome</keyword>
<proteinExistence type="predicted"/>
<accession>A0A8R7UUR0</accession>